<gene>
    <name evidence="1" type="ORF">FKY71_17730</name>
</gene>
<dbReference type="AlphaFoldDB" id="A0A540VBX4"/>
<sequence>MSDLDLSVKQVKMLELLRELISEAKRPYGIGRMNQEDHVAVHQLLEVMHHLPGLAMSPNVGMQDQYWLENKVADFFERFPMMDKRDEQYYRNLFDGVVQIVRGARSG</sequence>
<dbReference type="EMBL" id="VIFK01000428">
    <property type="protein sequence ID" value="TQE94268.1"/>
    <property type="molecule type" value="Genomic_DNA"/>
</dbReference>
<accession>A0A540VBX4</accession>
<evidence type="ECO:0000313" key="2">
    <source>
        <dbReference type="Proteomes" id="UP000315400"/>
    </source>
</evidence>
<proteinExistence type="predicted"/>
<name>A0A540VBX4_9GAMM</name>
<reference evidence="1 2" key="1">
    <citation type="submission" date="2019-06" db="EMBL/GenBank/DDBJ databases">
        <title>Metagenome assembled Genome of Spiribacter salinus SL48-SHIP from the microbial mat of Salt Lake 48 (Novosibirsk region, Russia).</title>
        <authorList>
            <person name="Shipova A."/>
            <person name="Rozanov A.S."/>
            <person name="Bryanskaya A.V."/>
            <person name="Peltek S.E."/>
        </authorList>
    </citation>
    <scope>NUCLEOTIDE SEQUENCE [LARGE SCALE GENOMIC DNA]</scope>
    <source>
        <strain evidence="1">SL48-SHIP-2</strain>
    </source>
</reference>
<comment type="caution">
    <text evidence="1">The sequence shown here is derived from an EMBL/GenBank/DDBJ whole genome shotgun (WGS) entry which is preliminary data.</text>
</comment>
<dbReference type="Proteomes" id="UP000315400">
    <property type="component" value="Unassembled WGS sequence"/>
</dbReference>
<organism evidence="1 2">
    <name type="scientific">Spiribacter salinus</name>
    <dbReference type="NCBI Taxonomy" id="1335746"/>
    <lineage>
        <taxon>Bacteria</taxon>
        <taxon>Pseudomonadati</taxon>
        <taxon>Pseudomonadota</taxon>
        <taxon>Gammaproteobacteria</taxon>
        <taxon>Chromatiales</taxon>
        <taxon>Ectothiorhodospiraceae</taxon>
        <taxon>Spiribacter</taxon>
    </lineage>
</organism>
<protein>
    <submittedName>
        <fullName evidence="1">Uncharacterized protein</fullName>
    </submittedName>
</protein>
<evidence type="ECO:0000313" key="1">
    <source>
        <dbReference type="EMBL" id="TQE94268.1"/>
    </source>
</evidence>